<dbReference type="AlphaFoldDB" id="A0A080YYM8"/>
<name>A0A080YYM8_PHYNI</name>
<feature type="compositionally biased region" description="Basic and acidic residues" evidence="1">
    <location>
        <begin position="9"/>
        <end position="35"/>
    </location>
</feature>
<comment type="caution">
    <text evidence="2">The sequence shown here is derived from an EMBL/GenBank/DDBJ whole genome shotgun (WGS) entry which is preliminary data.</text>
</comment>
<evidence type="ECO:0000313" key="3">
    <source>
        <dbReference type="Proteomes" id="UP000028582"/>
    </source>
</evidence>
<evidence type="ECO:0000313" key="2">
    <source>
        <dbReference type="EMBL" id="ETO59489.1"/>
    </source>
</evidence>
<accession>A0A080YYM8</accession>
<dbReference type="EMBL" id="ANJA01004090">
    <property type="protein sequence ID" value="ETO59489.1"/>
    <property type="molecule type" value="Genomic_DNA"/>
</dbReference>
<proteinExistence type="predicted"/>
<reference evidence="2 3" key="1">
    <citation type="submission" date="2013-11" db="EMBL/GenBank/DDBJ databases">
        <title>The Genome Sequence of Phytophthora parasitica P1976.</title>
        <authorList>
            <consortium name="The Broad Institute Genomics Platform"/>
            <person name="Russ C."/>
            <person name="Tyler B."/>
            <person name="Panabieres F."/>
            <person name="Shan W."/>
            <person name="Tripathy S."/>
            <person name="Grunwald N."/>
            <person name="Machado M."/>
            <person name="Johnson C.S."/>
            <person name="Walker B."/>
            <person name="Young S."/>
            <person name="Zeng Q."/>
            <person name="Gargeya S."/>
            <person name="Fitzgerald M."/>
            <person name="Haas B."/>
            <person name="Abouelleil A."/>
            <person name="Allen A.W."/>
            <person name="Alvarado L."/>
            <person name="Arachchi H.M."/>
            <person name="Berlin A.M."/>
            <person name="Chapman S.B."/>
            <person name="Gainer-Dewar J."/>
            <person name="Goldberg J."/>
            <person name="Griggs A."/>
            <person name="Gujja S."/>
            <person name="Hansen M."/>
            <person name="Howarth C."/>
            <person name="Imamovic A."/>
            <person name="Ireland A."/>
            <person name="Larimer J."/>
            <person name="McCowan C."/>
            <person name="Murphy C."/>
            <person name="Pearson M."/>
            <person name="Poon T.W."/>
            <person name="Priest M."/>
            <person name="Roberts A."/>
            <person name="Saif S."/>
            <person name="Shea T."/>
            <person name="Sisk P."/>
            <person name="Sykes S."/>
            <person name="Wortman J."/>
            <person name="Nusbaum C."/>
            <person name="Birren B."/>
        </authorList>
    </citation>
    <scope>NUCLEOTIDE SEQUENCE [LARGE SCALE GENOMIC DNA]</scope>
    <source>
        <strain evidence="2 3">P1976</strain>
    </source>
</reference>
<feature type="compositionally biased region" description="Basic and acidic residues" evidence="1">
    <location>
        <begin position="100"/>
        <end position="110"/>
    </location>
</feature>
<organism evidence="2 3">
    <name type="scientific">Phytophthora nicotianae P1976</name>
    <dbReference type="NCBI Taxonomy" id="1317066"/>
    <lineage>
        <taxon>Eukaryota</taxon>
        <taxon>Sar</taxon>
        <taxon>Stramenopiles</taxon>
        <taxon>Oomycota</taxon>
        <taxon>Peronosporomycetes</taxon>
        <taxon>Peronosporales</taxon>
        <taxon>Peronosporaceae</taxon>
        <taxon>Phytophthora</taxon>
    </lineage>
</organism>
<sequence>MTNASGGVGEHESLSDGRTDAHSDGAPENHEGERHGLEVVLDDALPPHFVLCGRLDGLLVRVNSDPHVTHECLVLGHTRVGGEGFTTLDHGRDQELDVKHRSAQSEHFDVGDGTQHGGEGESLRAN</sequence>
<gene>
    <name evidence="2" type="ORF">F444_22162</name>
</gene>
<feature type="region of interest" description="Disordered" evidence="1">
    <location>
        <begin position="1"/>
        <end position="35"/>
    </location>
</feature>
<feature type="region of interest" description="Disordered" evidence="1">
    <location>
        <begin position="100"/>
        <end position="126"/>
    </location>
</feature>
<dbReference type="Proteomes" id="UP000028582">
    <property type="component" value="Unassembled WGS sequence"/>
</dbReference>
<protein>
    <submittedName>
        <fullName evidence="2">Uncharacterized protein</fullName>
    </submittedName>
</protein>
<evidence type="ECO:0000256" key="1">
    <source>
        <dbReference type="SAM" id="MobiDB-lite"/>
    </source>
</evidence>